<protein>
    <recommendedName>
        <fullName evidence="14">limulus clotting factor C</fullName>
        <ecNumber evidence="14">3.4.21.84</ecNumber>
    </recommendedName>
</protein>
<dbReference type="EMBL" id="JALNTZ010000006">
    <property type="protein sequence ID" value="KAJ3647658.1"/>
    <property type="molecule type" value="Genomic_DNA"/>
</dbReference>
<sequence>MIQKYSCLFLVFVPISVISAHHHRLIYYCRPPYVCTELSRCRSPNDLLFFQKNYCGFGANEAKICCPMLTETTTSSSRIIRKNDDVVGHKNFRLLPFDKCGVVSSRLRITAGVSCSLGEFPWMALIAYKTGNSTTQQDFKCGGTLITDQYVLTAAHCIDNQTILGARLGEYNINTERDCDPNGQHCQPPVQDLLTDKTIIHPFYDPSSFINDIALVRLATPASFSDNVSPICLPVGELLDVDLVGRELTVAGWGTTEDGNTTATLRKVSVPVVPTPTCRRLYRGLKPISRKQICAGADHGKDSCAGDSGGPLKRVDSIDGTPRYVQYGIVSFGPSKCGLSRRPGIYTNVQKYMEWILDNLDDVERLQHLKDYKDGFQSVVRKYSLEMGCRLSLRFGVFVVVCAWLVAAQWVPAEEFCRTPDRELGDCIVVSDCKPMMDVLDAVSQPIPPKIIQLLKAYQCGFSGKNPKVCCPSKPIIVEGVNTAEAALPPDVSNHRNLGLIPRECGDMDTGDKIIHGNKTVLFEFPWMALLSYRTNRGPDFRCGASIINERYILTAAHCITNLKNPLIGVRVGEHNIQTPVDCEVSREGVRTCSPPHQDLAIEDIIPHPDYNTKLYTNDIGLLRVSQMDFSQDNIKPICLPLEKARTYNFTNRNCVVTGWGVTEKGRPSPELLKVQIPTMSNEECSNIYKNVTTINHRQLCAGGKTRSDSCAGDSGGPLQAPANIFRNVRLVQQGVVSFGPRDCGREGLPGVYTRVAYYMDWILDNMRA</sequence>
<dbReference type="InterPro" id="IPR022700">
    <property type="entry name" value="CLIP"/>
</dbReference>
<feature type="domain" description="Clip" evidence="18">
    <location>
        <begin position="416"/>
        <end position="471"/>
    </location>
</feature>
<keyword evidence="5 15" id="KW-0378">Hydrolase</keyword>
<dbReference type="GO" id="GO:0004252">
    <property type="term" value="F:serine-type endopeptidase activity"/>
    <property type="evidence" value="ECO:0007669"/>
    <property type="project" value="InterPro"/>
</dbReference>
<feature type="domain" description="Peptidase S1" evidence="17">
    <location>
        <begin position="109"/>
        <end position="361"/>
    </location>
</feature>
<dbReference type="SMART" id="SM00680">
    <property type="entry name" value="CLIP"/>
    <property type="match status" value="2"/>
</dbReference>
<dbReference type="Gene3D" id="2.40.10.10">
    <property type="entry name" value="Trypsin-like serine proteases"/>
    <property type="match status" value="4"/>
</dbReference>
<keyword evidence="20" id="KW-1185">Reference proteome</keyword>
<dbReference type="AlphaFoldDB" id="A0AA38I1N9"/>
<evidence type="ECO:0000256" key="3">
    <source>
        <dbReference type="ARBA" id="ARBA00022723"/>
    </source>
</evidence>
<keyword evidence="2 15" id="KW-0645">Protease</keyword>
<dbReference type="FunFam" id="2.40.10.10:FF:000028">
    <property type="entry name" value="Serine protease easter"/>
    <property type="match status" value="1"/>
</dbReference>
<evidence type="ECO:0000256" key="5">
    <source>
        <dbReference type="ARBA" id="ARBA00022801"/>
    </source>
</evidence>
<dbReference type="PANTHER" id="PTHR24256">
    <property type="entry name" value="TRYPTASE-RELATED"/>
    <property type="match status" value="1"/>
</dbReference>
<keyword evidence="8" id="KW-0106">Calcium</keyword>
<gene>
    <name evidence="19" type="ORF">Zmor_019523</name>
</gene>
<dbReference type="SUPFAM" id="SSF50494">
    <property type="entry name" value="Trypsin-like serine proteases"/>
    <property type="match status" value="2"/>
</dbReference>
<comment type="catalytic activity">
    <reaction evidence="13">
        <text>Selective cleavage of 103-Arg-|-Ser-104 and 124-Ile-|-Ile-125 bonds in Limulus clotting factor B to form activated factor B. Cleavage of -Pro-Arg-|-Xaa- bonds in synthetic substrates.</text>
        <dbReference type="EC" id="3.4.21.84"/>
    </reaction>
</comment>
<evidence type="ECO:0000256" key="12">
    <source>
        <dbReference type="ARBA" id="ARBA00024195"/>
    </source>
</evidence>
<dbReference type="InterPro" id="IPR038565">
    <property type="entry name" value="CLIP_sf"/>
</dbReference>
<evidence type="ECO:0000256" key="16">
    <source>
        <dbReference type="SAM" id="SignalP"/>
    </source>
</evidence>
<dbReference type="GO" id="GO:0046872">
    <property type="term" value="F:metal ion binding"/>
    <property type="evidence" value="ECO:0007669"/>
    <property type="project" value="UniProtKB-KW"/>
</dbReference>
<proteinExistence type="inferred from homology"/>
<keyword evidence="9" id="KW-0865">Zymogen</keyword>
<dbReference type="Gene3D" id="3.30.1640.30">
    <property type="match status" value="1"/>
</dbReference>
<evidence type="ECO:0000256" key="4">
    <source>
        <dbReference type="ARBA" id="ARBA00022729"/>
    </source>
</evidence>
<feature type="signal peptide" evidence="16">
    <location>
        <begin position="1"/>
        <end position="20"/>
    </location>
</feature>
<dbReference type="CDD" id="cd00190">
    <property type="entry name" value="Tryp_SPc"/>
    <property type="match status" value="2"/>
</dbReference>
<dbReference type="Pfam" id="PF00089">
    <property type="entry name" value="Trypsin"/>
    <property type="match status" value="2"/>
</dbReference>
<evidence type="ECO:0000256" key="11">
    <source>
        <dbReference type="ARBA" id="ARBA00023180"/>
    </source>
</evidence>
<dbReference type="PRINTS" id="PR00722">
    <property type="entry name" value="CHYMOTRYPSIN"/>
</dbReference>
<keyword evidence="11" id="KW-0325">Glycoprotein</keyword>
<dbReference type="PROSITE" id="PS50240">
    <property type="entry name" value="TRYPSIN_DOM"/>
    <property type="match status" value="2"/>
</dbReference>
<dbReference type="SMART" id="SM00020">
    <property type="entry name" value="Tryp_SPc"/>
    <property type="match status" value="2"/>
</dbReference>
<evidence type="ECO:0000313" key="19">
    <source>
        <dbReference type="EMBL" id="KAJ3647658.1"/>
    </source>
</evidence>
<dbReference type="GO" id="GO:0051604">
    <property type="term" value="P:protein maturation"/>
    <property type="evidence" value="ECO:0007669"/>
    <property type="project" value="UniProtKB-ARBA"/>
</dbReference>
<dbReference type="Proteomes" id="UP001168821">
    <property type="component" value="Unassembled WGS sequence"/>
</dbReference>
<evidence type="ECO:0000256" key="14">
    <source>
        <dbReference type="ARBA" id="ARBA00066707"/>
    </source>
</evidence>
<keyword evidence="6" id="KW-0353">Hemolymph clotting</keyword>
<evidence type="ECO:0000259" key="17">
    <source>
        <dbReference type="PROSITE" id="PS50240"/>
    </source>
</evidence>
<evidence type="ECO:0000256" key="15">
    <source>
        <dbReference type="RuleBase" id="RU363034"/>
    </source>
</evidence>
<dbReference type="PROSITE" id="PS00134">
    <property type="entry name" value="TRYPSIN_HIS"/>
    <property type="match status" value="2"/>
</dbReference>
<dbReference type="InterPro" id="IPR018114">
    <property type="entry name" value="TRYPSIN_HIS"/>
</dbReference>
<dbReference type="FunFam" id="2.40.10.10:FF:000078">
    <property type="entry name" value="Serine protease H137"/>
    <property type="match status" value="1"/>
</dbReference>
<feature type="chain" id="PRO_5041337965" description="limulus clotting factor C" evidence="16">
    <location>
        <begin position="21"/>
        <end position="769"/>
    </location>
</feature>
<feature type="domain" description="Peptidase S1" evidence="17">
    <location>
        <begin position="514"/>
        <end position="768"/>
    </location>
</feature>
<keyword evidence="10" id="KW-1015">Disulfide bond</keyword>
<dbReference type="PROSITE" id="PS51888">
    <property type="entry name" value="CLIP"/>
    <property type="match status" value="1"/>
</dbReference>
<dbReference type="EC" id="3.4.21.84" evidence="14"/>
<keyword evidence="7 15" id="KW-0720">Serine protease</keyword>
<evidence type="ECO:0000256" key="13">
    <source>
        <dbReference type="ARBA" id="ARBA00052079"/>
    </source>
</evidence>
<evidence type="ECO:0000256" key="7">
    <source>
        <dbReference type="ARBA" id="ARBA00022825"/>
    </source>
</evidence>
<evidence type="ECO:0000256" key="1">
    <source>
        <dbReference type="ARBA" id="ARBA00022659"/>
    </source>
</evidence>
<evidence type="ECO:0000256" key="2">
    <source>
        <dbReference type="ARBA" id="ARBA00022670"/>
    </source>
</evidence>
<dbReference type="Pfam" id="PF12032">
    <property type="entry name" value="CLIP"/>
    <property type="match status" value="1"/>
</dbReference>
<dbReference type="GO" id="GO:0006508">
    <property type="term" value="P:proteolysis"/>
    <property type="evidence" value="ECO:0007669"/>
    <property type="project" value="UniProtKB-KW"/>
</dbReference>
<evidence type="ECO:0000256" key="8">
    <source>
        <dbReference type="ARBA" id="ARBA00022837"/>
    </source>
</evidence>
<evidence type="ECO:0000256" key="10">
    <source>
        <dbReference type="ARBA" id="ARBA00023157"/>
    </source>
</evidence>
<dbReference type="InterPro" id="IPR051487">
    <property type="entry name" value="Ser/Thr_Proteases_Immune/Dev"/>
</dbReference>
<evidence type="ECO:0000256" key="9">
    <source>
        <dbReference type="ARBA" id="ARBA00023145"/>
    </source>
</evidence>
<accession>A0AA38I1N9</accession>
<name>A0AA38I1N9_9CUCU</name>
<dbReference type="InterPro" id="IPR033116">
    <property type="entry name" value="TRYPSIN_SER"/>
</dbReference>
<evidence type="ECO:0000313" key="20">
    <source>
        <dbReference type="Proteomes" id="UP001168821"/>
    </source>
</evidence>
<evidence type="ECO:0000256" key="6">
    <source>
        <dbReference type="ARBA" id="ARBA00022820"/>
    </source>
</evidence>
<keyword evidence="3" id="KW-0479">Metal-binding</keyword>
<dbReference type="FunFam" id="2.40.10.10:FF:000120">
    <property type="entry name" value="Putative serine protease"/>
    <property type="match status" value="1"/>
</dbReference>
<comment type="similarity">
    <text evidence="12">Belongs to the peptidase S1 family. CLIP subfamily.</text>
</comment>
<keyword evidence="1" id="KW-0768">Sushi</keyword>
<evidence type="ECO:0000259" key="18">
    <source>
        <dbReference type="PROSITE" id="PS51888"/>
    </source>
</evidence>
<reference evidence="19" key="1">
    <citation type="journal article" date="2023" name="G3 (Bethesda)">
        <title>Whole genome assemblies of Zophobas morio and Tenebrio molitor.</title>
        <authorList>
            <person name="Kaur S."/>
            <person name="Stinson S.A."/>
            <person name="diCenzo G.C."/>
        </authorList>
    </citation>
    <scope>NUCLEOTIDE SEQUENCE</scope>
    <source>
        <strain evidence="19">QUZm001</strain>
    </source>
</reference>
<organism evidence="19 20">
    <name type="scientific">Zophobas morio</name>
    <dbReference type="NCBI Taxonomy" id="2755281"/>
    <lineage>
        <taxon>Eukaryota</taxon>
        <taxon>Metazoa</taxon>
        <taxon>Ecdysozoa</taxon>
        <taxon>Arthropoda</taxon>
        <taxon>Hexapoda</taxon>
        <taxon>Insecta</taxon>
        <taxon>Pterygota</taxon>
        <taxon>Neoptera</taxon>
        <taxon>Endopterygota</taxon>
        <taxon>Coleoptera</taxon>
        <taxon>Polyphaga</taxon>
        <taxon>Cucujiformia</taxon>
        <taxon>Tenebrionidae</taxon>
        <taxon>Zophobas</taxon>
    </lineage>
</organism>
<dbReference type="InterPro" id="IPR001254">
    <property type="entry name" value="Trypsin_dom"/>
</dbReference>
<keyword evidence="4 16" id="KW-0732">Signal</keyword>
<comment type="caution">
    <text evidence="19">The sequence shown here is derived from an EMBL/GenBank/DDBJ whole genome shotgun (WGS) entry which is preliminary data.</text>
</comment>
<dbReference type="InterPro" id="IPR043504">
    <property type="entry name" value="Peptidase_S1_PA_chymotrypsin"/>
</dbReference>
<dbReference type="PROSITE" id="PS00135">
    <property type="entry name" value="TRYPSIN_SER"/>
    <property type="match status" value="1"/>
</dbReference>
<dbReference type="InterPro" id="IPR009003">
    <property type="entry name" value="Peptidase_S1_PA"/>
</dbReference>
<dbReference type="InterPro" id="IPR001314">
    <property type="entry name" value="Peptidase_S1A"/>
</dbReference>
<dbReference type="GO" id="GO:0042381">
    <property type="term" value="P:hemolymph coagulation"/>
    <property type="evidence" value="ECO:0007669"/>
    <property type="project" value="UniProtKB-KW"/>
</dbReference>